<accession>A0A428G2I2</accession>
<feature type="transmembrane region" description="Helical" evidence="1">
    <location>
        <begin position="6"/>
        <end position="21"/>
    </location>
</feature>
<proteinExistence type="predicted"/>
<reference evidence="2 3" key="1">
    <citation type="submission" date="2018-11" db="EMBL/GenBank/DDBJ databases">
        <title>Species Designations Belie Phenotypic and Genotypic Heterogeneity in Oral Streptococci.</title>
        <authorList>
            <person name="Velsko I."/>
        </authorList>
    </citation>
    <scope>NUCLEOTIDE SEQUENCE [LARGE SCALE GENOMIC DNA]</scope>
    <source>
        <strain evidence="2 3">BCC12</strain>
    </source>
</reference>
<dbReference type="AlphaFoldDB" id="A0A428G2I2"/>
<protein>
    <submittedName>
        <fullName evidence="2">Uncharacterized protein</fullName>
    </submittedName>
</protein>
<organism evidence="2 3">
    <name type="scientific">Streptococcus oralis</name>
    <dbReference type="NCBI Taxonomy" id="1303"/>
    <lineage>
        <taxon>Bacteria</taxon>
        <taxon>Bacillati</taxon>
        <taxon>Bacillota</taxon>
        <taxon>Bacilli</taxon>
        <taxon>Lactobacillales</taxon>
        <taxon>Streptococcaceae</taxon>
        <taxon>Streptococcus</taxon>
    </lineage>
</organism>
<evidence type="ECO:0000313" key="3">
    <source>
        <dbReference type="Proteomes" id="UP000280182"/>
    </source>
</evidence>
<keyword evidence="1" id="KW-0472">Membrane</keyword>
<dbReference type="Proteomes" id="UP000280182">
    <property type="component" value="Unassembled WGS sequence"/>
</dbReference>
<keyword evidence="1" id="KW-0812">Transmembrane</keyword>
<keyword evidence="1" id="KW-1133">Transmembrane helix</keyword>
<comment type="caution">
    <text evidence="2">The sequence shown here is derived from an EMBL/GenBank/DDBJ whole genome shotgun (WGS) entry which is preliminary data.</text>
</comment>
<name>A0A428G2I2_STROR</name>
<evidence type="ECO:0000313" key="2">
    <source>
        <dbReference type="EMBL" id="RSJ69177.1"/>
    </source>
</evidence>
<gene>
    <name evidence="2" type="ORF">D8802_01055</name>
</gene>
<dbReference type="RefSeq" id="WP_125394471.1">
    <property type="nucleotide sequence ID" value="NZ_RJPJ01000001.1"/>
</dbReference>
<evidence type="ECO:0000256" key="1">
    <source>
        <dbReference type="SAM" id="Phobius"/>
    </source>
</evidence>
<sequence length="71" mass="8336">METVMALLVVILIGFWAVNILKPRKSNKKERFLGYMQRYDIDGEGYQSEVWEVIEDENRIFCDISTTTIAF</sequence>
<dbReference type="EMBL" id="RJPJ01000001">
    <property type="protein sequence ID" value="RSJ69177.1"/>
    <property type="molecule type" value="Genomic_DNA"/>
</dbReference>
<dbReference type="OrthoDB" id="2224816at2"/>